<feature type="transmembrane region" description="Helical" evidence="8">
    <location>
        <begin position="62"/>
        <end position="80"/>
    </location>
</feature>
<sequence>MSDYILVLVSAALVNNLMLQPDPIERERLQALGLCSALLILIGLPAGLLLQQYLLAPLQLQALSLFLLLPLLAMLAWGLPQLLRRMRPGWPAEGLQELLLGNVAVLGLLLQLGSDGSSVWQALAWGVAGGLGFWLALLLFADLRERSRHADVPAALRGLPIELIGAGVMTMALSGLSGLFTQ</sequence>
<evidence type="ECO:0000256" key="6">
    <source>
        <dbReference type="ARBA" id="ARBA00022989"/>
    </source>
</evidence>
<dbReference type="EMBL" id="CP034338">
    <property type="protein sequence ID" value="AZL67314.1"/>
    <property type="molecule type" value="Genomic_DNA"/>
</dbReference>
<feature type="transmembrane region" description="Helical" evidence="8">
    <location>
        <begin position="119"/>
        <end position="140"/>
    </location>
</feature>
<comment type="subcellular location">
    <subcellularLocation>
        <location evidence="1">Endomembrane system</location>
        <topology evidence="1">Multi-pass membrane protein</topology>
    </subcellularLocation>
</comment>
<keyword evidence="5" id="KW-1278">Translocase</keyword>
<keyword evidence="7 8" id="KW-0472">Membrane</keyword>
<keyword evidence="3" id="KW-0997">Cell inner membrane</keyword>
<evidence type="ECO:0000256" key="5">
    <source>
        <dbReference type="ARBA" id="ARBA00022967"/>
    </source>
</evidence>
<keyword evidence="3" id="KW-1003">Cell membrane</keyword>
<feature type="transmembrane region" description="Helical" evidence="8">
    <location>
        <begin position="161"/>
        <end position="180"/>
    </location>
</feature>
<name>A0A3Q8TZ98_9PSED</name>
<keyword evidence="4 8" id="KW-0812">Transmembrane</keyword>
<gene>
    <name evidence="9" type="ORF">EJA05_05960</name>
</gene>
<evidence type="ECO:0000313" key="10">
    <source>
        <dbReference type="Proteomes" id="UP000268230"/>
    </source>
</evidence>
<dbReference type="PANTHER" id="PTHR30335">
    <property type="entry name" value="INTEGRAL MEMBRANE PROTEIN OF SOXR-REDUCING COMPLEX"/>
    <property type="match status" value="1"/>
</dbReference>
<dbReference type="GO" id="GO:0005886">
    <property type="term" value="C:plasma membrane"/>
    <property type="evidence" value="ECO:0007669"/>
    <property type="project" value="TreeGrafter"/>
</dbReference>
<dbReference type="GO" id="GO:0012505">
    <property type="term" value="C:endomembrane system"/>
    <property type="evidence" value="ECO:0007669"/>
    <property type="project" value="UniProtKB-SubCell"/>
</dbReference>
<dbReference type="AlphaFoldDB" id="A0A3Q8TZ98"/>
<evidence type="ECO:0000256" key="3">
    <source>
        <dbReference type="ARBA" id="ARBA00022519"/>
    </source>
</evidence>
<evidence type="ECO:0000313" key="9">
    <source>
        <dbReference type="EMBL" id="AZL67314.1"/>
    </source>
</evidence>
<evidence type="ECO:0000256" key="2">
    <source>
        <dbReference type="ARBA" id="ARBA00022448"/>
    </source>
</evidence>
<keyword evidence="6 8" id="KW-1133">Transmembrane helix</keyword>
<feature type="transmembrane region" description="Helical" evidence="8">
    <location>
        <begin position="29"/>
        <end position="50"/>
    </location>
</feature>
<dbReference type="InterPro" id="IPR003667">
    <property type="entry name" value="NqrDE/RnfAE"/>
</dbReference>
<dbReference type="Pfam" id="PF02508">
    <property type="entry name" value="Rnf-Nqr"/>
    <property type="match status" value="1"/>
</dbReference>
<protein>
    <submittedName>
        <fullName evidence="9">Electron transporter RnfA</fullName>
    </submittedName>
</protein>
<keyword evidence="2" id="KW-0813">Transport</keyword>
<evidence type="ECO:0000256" key="4">
    <source>
        <dbReference type="ARBA" id="ARBA00022692"/>
    </source>
</evidence>
<evidence type="ECO:0000256" key="1">
    <source>
        <dbReference type="ARBA" id="ARBA00004127"/>
    </source>
</evidence>
<dbReference type="Proteomes" id="UP000268230">
    <property type="component" value="Chromosome"/>
</dbReference>
<dbReference type="KEGG" id="pory:EJA05_05960"/>
<evidence type="ECO:0000256" key="7">
    <source>
        <dbReference type="ARBA" id="ARBA00023136"/>
    </source>
</evidence>
<dbReference type="PIRSF" id="PIRSF006102">
    <property type="entry name" value="NQR_DE"/>
    <property type="match status" value="1"/>
</dbReference>
<evidence type="ECO:0000256" key="8">
    <source>
        <dbReference type="SAM" id="Phobius"/>
    </source>
</evidence>
<dbReference type="OrthoDB" id="9803631at2"/>
<reference evidence="9 10" key="1">
    <citation type="submission" date="2018-12" db="EMBL/GenBank/DDBJ databases">
        <authorList>
            <person name="Li S."/>
            <person name="Yang R."/>
            <person name="Chen G."/>
            <person name="Zou L."/>
            <person name="Zhang C."/>
            <person name="Chen Y."/>
            <person name="Liu Z."/>
            <person name="Li Y."/>
            <person name="Yan Y."/>
            <person name="Huang M."/>
            <person name="Chen T."/>
        </authorList>
    </citation>
    <scope>NUCLEOTIDE SEQUENCE [LARGE SCALE GENOMIC DNA]</scope>
    <source>
        <strain evidence="9 10">1257</strain>
    </source>
</reference>
<accession>A0A3Q8TZ98</accession>
<organism evidence="9 10">
    <name type="scientific">Pseudomonas entomophila</name>
    <dbReference type="NCBI Taxonomy" id="312306"/>
    <lineage>
        <taxon>Bacteria</taxon>
        <taxon>Pseudomonadati</taxon>
        <taxon>Pseudomonadota</taxon>
        <taxon>Gammaproteobacteria</taxon>
        <taxon>Pseudomonadales</taxon>
        <taxon>Pseudomonadaceae</taxon>
        <taxon>Pseudomonas</taxon>
    </lineage>
</organism>
<proteinExistence type="predicted"/>
<dbReference type="PANTHER" id="PTHR30335:SF0">
    <property type="entry name" value="ION-TRANSLOCATING OXIDOREDUCTASE COMPLEX SUBUNIT A"/>
    <property type="match status" value="1"/>
</dbReference>
<dbReference type="InterPro" id="IPR050133">
    <property type="entry name" value="NqrDE/RnfAE_oxidrdctase"/>
</dbReference>